<dbReference type="PANTHER" id="PTHR13371">
    <property type="entry name" value="GLYCINE-, GLUTAMATE-, THIENYLCYCLOHEXYLPIPERIDINE-BINDING PROTEIN"/>
    <property type="match status" value="1"/>
</dbReference>
<dbReference type="HOGENOM" id="CLU_003200_0_0_1"/>
<evidence type="ECO:0000313" key="16">
    <source>
        <dbReference type="Proteomes" id="UP000014760"/>
    </source>
</evidence>
<evidence type="ECO:0000256" key="7">
    <source>
        <dbReference type="ARBA" id="ARBA00023212"/>
    </source>
</evidence>
<evidence type="ECO:0000256" key="8">
    <source>
        <dbReference type="ARBA" id="ARBA00023273"/>
    </source>
</evidence>
<proteinExistence type="predicted"/>
<dbReference type="EnsemblMetazoa" id="CapteT170133">
    <property type="protein sequence ID" value="CapteP170133"/>
    <property type="gene ID" value="CapteG170133"/>
</dbReference>
<evidence type="ECO:0000256" key="5">
    <source>
        <dbReference type="ARBA" id="ARBA00022737"/>
    </source>
</evidence>
<dbReference type="Gene3D" id="3.30.40.10">
    <property type="entry name" value="Zinc/RING finger domain, C3HC4 (zinc finger)"/>
    <property type="match status" value="1"/>
</dbReference>
<keyword evidence="6" id="KW-0175">Coiled coil</keyword>
<reference evidence="15" key="3">
    <citation type="submission" date="2015-06" db="UniProtKB">
        <authorList>
            <consortium name="EnsemblMetazoa"/>
        </authorList>
    </citation>
    <scope>IDENTIFICATION</scope>
</reference>
<comment type="function">
    <text evidence="9">Required for ciliogenesis and for structural integrity at the ciliary tip.</text>
</comment>
<evidence type="ECO:0000259" key="13">
    <source>
        <dbReference type="SMART" id="SM01349"/>
    </source>
</evidence>
<evidence type="ECO:0000256" key="10">
    <source>
        <dbReference type="ARBA" id="ARBA00065345"/>
    </source>
</evidence>
<dbReference type="InterPro" id="IPR048738">
    <property type="entry name" value="CEP104_Znf"/>
</dbReference>
<dbReference type="InterPro" id="IPR052607">
    <property type="entry name" value="CEP104-like"/>
</dbReference>
<dbReference type="STRING" id="283909.R7TP87"/>
<dbReference type="OrthoDB" id="66599at2759"/>
<dbReference type="EMBL" id="AMQN01011807">
    <property type="status" value="NOT_ANNOTATED_CDS"/>
    <property type="molecule type" value="Genomic_DNA"/>
</dbReference>
<keyword evidence="7" id="KW-0206">Cytoskeleton</keyword>
<dbReference type="EMBL" id="KB309117">
    <property type="protein sequence ID" value="ELT95484.1"/>
    <property type="molecule type" value="Genomic_DNA"/>
</dbReference>
<evidence type="ECO:0000256" key="9">
    <source>
        <dbReference type="ARBA" id="ARBA00059645"/>
    </source>
</evidence>
<dbReference type="InterPro" id="IPR034085">
    <property type="entry name" value="TOG"/>
</dbReference>
<dbReference type="InterPro" id="IPR011989">
    <property type="entry name" value="ARM-like"/>
</dbReference>
<dbReference type="FunFam" id="1.25.10.10:FF:000200">
    <property type="entry name" value="Centrosomal protein of 104 kDa"/>
    <property type="match status" value="1"/>
</dbReference>
<dbReference type="FunCoup" id="R7TP87">
    <property type="interactions" value="755"/>
</dbReference>
<keyword evidence="16" id="KW-1185">Reference proteome</keyword>
<feature type="region of interest" description="Disordered" evidence="12">
    <location>
        <begin position="833"/>
        <end position="861"/>
    </location>
</feature>
<dbReference type="GO" id="GO:0005814">
    <property type="term" value="C:centriole"/>
    <property type="evidence" value="ECO:0007669"/>
    <property type="project" value="UniProtKB-SubCell"/>
</dbReference>
<protein>
    <recommendedName>
        <fullName evidence="11">Centrosomal protein of 104 kDa</fullName>
    </recommendedName>
</protein>
<sequence length="861" mass="97760">MPVKQTFRVIHASGQDDHHKAVELNNHSPVTKGWHSSRFCLYPQDLVIQLNKRSRLRKLQILSHQYLIATKIEFYVGDVPDGTTVSLQNARYTRLGYVALSDNEKTGFKARELKSVHVDAVGHFIKLVIHKNHVNRHNLYNQVGLVAINVIGDDVLDHPDVRQAEIAFLVFMFNERDPMDPSLAGLYNRPDYISPLDDLAFDMYQDPEIAQIIRKLEKKKQDAVLDEKYDYAKKLKSAIQDLQKVGEKLGKYEVEKRQAVENEDYDKAKLKKVQMDEYRLQVYKDLELNDLLDQDVLHASADVVEIPEFYSDPYMQKTSPRMAEIVPSPQPLPHSPDPYTTPSPRTPYDERPLPAIKSLQGQPVQPPSMLTNVLCRRLRSNVTGEPEPMIEKDQREAAIVIDTFGLPLASKSYSKTWSFREDALLEVYKEMTSASTNKDEARNMMRAAVFLSNRAIKDKVLAVYTAGLNLLKMILTQFIPDQRLQKQDTAYAVEKTMPALLQRTGDTAIRCREAAKNFILEESGFSEVKPLHVVPHECVRPIKLSLAPRLALSRTEVLELLYKTHGVENSGLTVENMMNYCTQALQHNAGEVREKAEKVIILLYKDVGSPVKDFLPPDVEKTRRNVLYKQLFEAFDRIDGKPSKDDQKVCTAKTKMAEEKKKAAEIDQLQKQLQQLKDITAGKAKEKKSRAKPSKHDNKPKEDADFQIDHTCIFCGEKNSEFSEEGLDLHYWKNCPMLKRCSFCKQVVEIAGLTDHLVSECENKANFGKCPRCKEAVPKAELDQHLAEKSCTEAEAGKNHCPLCHLNLPSGEDSWKEHLMGKEGCKANPRRLQSLNKGKGAAPKAKSRALPVKANQGKSRK</sequence>
<dbReference type="AlphaFoldDB" id="R7TP87"/>
<keyword evidence="8" id="KW-0966">Cell projection</keyword>
<feature type="region of interest" description="Disordered" evidence="12">
    <location>
        <begin position="324"/>
        <end position="347"/>
    </location>
</feature>
<reference evidence="16" key="1">
    <citation type="submission" date="2012-12" db="EMBL/GenBank/DDBJ databases">
        <authorList>
            <person name="Hellsten U."/>
            <person name="Grimwood J."/>
            <person name="Chapman J.A."/>
            <person name="Shapiro H."/>
            <person name="Aerts A."/>
            <person name="Otillar R.P."/>
            <person name="Terry A.Y."/>
            <person name="Boore J.L."/>
            <person name="Simakov O."/>
            <person name="Marletaz F."/>
            <person name="Cho S.-J."/>
            <person name="Edsinger-Gonzales E."/>
            <person name="Havlak P."/>
            <person name="Kuo D.-H."/>
            <person name="Larsson T."/>
            <person name="Lv J."/>
            <person name="Arendt D."/>
            <person name="Savage R."/>
            <person name="Osoegawa K."/>
            <person name="de Jong P."/>
            <person name="Lindberg D.R."/>
            <person name="Seaver E.C."/>
            <person name="Weisblat D.A."/>
            <person name="Putnam N.H."/>
            <person name="Grigoriev I.V."/>
            <person name="Rokhsar D.S."/>
        </authorList>
    </citation>
    <scope>NUCLEOTIDE SEQUENCE</scope>
    <source>
        <strain evidence="16">I ESC-2004</strain>
    </source>
</reference>
<dbReference type="InterPro" id="IPR008979">
    <property type="entry name" value="Galactose-bd-like_sf"/>
</dbReference>
<evidence type="ECO:0000256" key="2">
    <source>
        <dbReference type="ARBA" id="ARBA00004138"/>
    </source>
</evidence>
<evidence type="ECO:0000313" key="14">
    <source>
        <dbReference type="EMBL" id="ELT95484.1"/>
    </source>
</evidence>
<keyword evidence="4" id="KW-0963">Cytoplasm</keyword>
<dbReference type="GO" id="GO:0005929">
    <property type="term" value="C:cilium"/>
    <property type="evidence" value="ECO:0007669"/>
    <property type="project" value="UniProtKB-SubCell"/>
</dbReference>
<evidence type="ECO:0000256" key="3">
    <source>
        <dbReference type="ARBA" id="ARBA00004647"/>
    </source>
</evidence>
<dbReference type="GO" id="GO:0000922">
    <property type="term" value="C:spindle pole"/>
    <property type="evidence" value="ECO:0007669"/>
    <property type="project" value="UniProtKB-SubCell"/>
</dbReference>
<gene>
    <name evidence="14" type="ORF">CAPTEDRAFT_170133</name>
</gene>
<evidence type="ECO:0000256" key="12">
    <source>
        <dbReference type="SAM" id="MobiDB-lite"/>
    </source>
</evidence>
<dbReference type="Proteomes" id="UP000014760">
    <property type="component" value="Unassembled WGS sequence"/>
</dbReference>
<evidence type="ECO:0000256" key="4">
    <source>
        <dbReference type="ARBA" id="ARBA00022490"/>
    </source>
</evidence>
<accession>R7TP87</accession>
<dbReference type="InterPro" id="IPR013083">
    <property type="entry name" value="Znf_RING/FYVE/PHD"/>
</dbReference>
<name>R7TP87_CAPTE</name>
<organism evidence="14">
    <name type="scientific">Capitella teleta</name>
    <name type="common">Polychaete worm</name>
    <dbReference type="NCBI Taxonomy" id="283909"/>
    <lineage>
        <taxon>Eukaryota</taxon>
        <taxon>Metazoa</taxon>
        <taxon>Spiralia</taxon>
        <taxon>Lophotrochozoa</taxon>
        <taxon>Annelida</taxon>
        <taxon>Polychaeta</taxon>
        <taxon>Sedentaria</taxon>
        <taxon>Scolecida</taxon>
        <taxon>Capitellidae</taxon>
        <taxon>Capitella</taxon>
    </lineage>
</organism>
<feature type="domain" description="TOG" evidence="13">
    <location>
        <begin position="393"/>
        <end position="644"/>
    </location>
</feature>
<dbReference type="SUPFAM" id="SSF49785">
    <property type="entry name" value="Galactose-binding domain-like"/>
    <property type="match status" value="1"/>
</dbReference>
<evidence type="ECO:0000256" key="1">
    <source>
        <dbReference type="ARBA" id="ARBA00004114"/>
    </source>
</evidence>
<dbReference type="Gene3D" id="2.60.120.260">
    <property type="entry name" value="Galactose-binding domain-like"/>
    <property type="match status" value="1"/>
</dbReference>
<dbReference type="Pfam" id="PF21040">
    <property type="entry name" value="CEP104-like_TOG"/>
    <property type="match status" value="1"/>
</dbReference>
<dbReference type="PANTHER" id="PTHR13371:SF0">
    <property type="entry name" value="CENTROSOMAL PROTEIN OF 104 KDA"/>
    <property type="match status" value="1"/>
</dbReference>
<dbReference type="Pfam" id="PF21038">
    <property type="entry name" value="CEP104_N"/>
    <property type="match status" value="1"/>
</dbReference>
<evidence type="ECO:0000256" key="6">
    <source>
        <dbReference type="ARBA" id="ARBA00023054"/>
    </source>
</evidence>
<feature type="compositionally biased region" description="Pro residues" evidence="12">
    <location>
        <begin position="328"/>
        <end position="345"/>
    </location>
</feature>
<dbReference type="OMA" id="VQGNDYN"/>
<dbReference type="Gene3D" id="1.25.10.10">
    <property type="entry name" value="Leucine-rich Repeat Variant"/>
    <property type="match status" value="1"/>
</dbReference>
<evidence type="ECO:0000256" key="11">
    <source>
        <dbReference type="ARBA" id="ARBA00068547"/>
    </source>
</evidence>
<comment type="subcellular location">
    <subcellularLocation>
        <location evidence="2">Cell projection</location>
        <location evidence="2">Cilium</location>
    </subcellularLocation>
    <subcellularLocation>
        <location evidence="1">Cytoplasm</location>
        <location evidence="1">Cytoskeleton</location>
        <location evidence="1">Microtubule organizing center</location>
        <location evidence="1">Centrosome</location>
        <location evidence="1">Centriole</location>
    </subcellularLocation>
    <subcellularLocation>
        <location evidence="3">Cytoplasm</location>
        <location evidence="3">Cytoskeleton</location>
        <location evidence="3">Spindle pole</location>
    </subcellularLocation>
</comment>
<dbReference type="InterPro" id="IPR048739">
    <property type="entry name" value="CEP104_N"/>
</dbReference>
<feature type="region of interest" description="Disordered" evidence="12">
    <location>
        <begin position="680"/>
        <end position="702"/>
    </location>
</feature>
<comment type="subunit">
    <text evidence="10">Interacts with CCP110 and CEP97. Interacts with ARMC9, TOGARAM1, CCDC66 and CSPP1.</text>
</comment>
<keyword evidence="5" id="KW-0677">Repeat</keyword>
<evidence type="ECO:0000313" key="15">
    <source>
        <dbReference type="EnsemblMetazoa" id="CapteP170133"/>
    </source>
</evidence>
<reference evidence="14 16" key="2">
    <citation type="journal article" date="2013" name="Nature">
        <title>Insights into bilaterian evolution from three spiralian genomes.</title>
        <authorList>
            <person name="Simakov O."/>
            <person name="Marletaz F."/>
            <person name="Cho S.J."/>
            <person name="Edsinger-Gonzales E."/>
            <person name="Havlak P."/>
            <person name="Hellsten U."/>
            <person name="Kuo D.H."/>
            <person name="Larsson T."/>
            <person name="Lv J."/>
            <person name="Arendt D."/>
            <person name="Savage R."/>
            <person name="Osoegawa K."/>
            <person name="de Jong P."/>
            <person name="Grimwood J."/>
            <person name="Chapman J.A."/>
            <person name="Shapiro H."/>
            <person name="Aerts A."/>
            <person name="Otillar R.P."/>
            <person name="Terry A.Y."/>
            <person name="Boore J.L."/>
            <person name="Grigoriev I.V."/>
            <person name="Lindberg D.R."/>
            <person name="Seaver E.C."/>
            <person name="Weisblat D.A."/>
            <person name="Putnam N.H."/>
            <person name="Rokhsar D.S."/>
        </authorList>
    </citation>
    <scope>NUCLEOTIDE SEQUENCE</scope>
    <source>
        <strain evidence="14 16">I ESC-2004</strain>
    </source>
</reference>
<dbReference type="SMART" id="SM01349">
    <property type="entry name" value="TOG"/>
    <property type="match status" value="1"/>
</dbReference>
<dbReference type="Pfam" id="PF21039">
    <property type="entry name" value="CEP104_ZnF"/>
    <property type="match status" value="1"/>
</dbReference>